<gene>
    <name evidence="2" type="ORF">IV02_30850</name>
</gene>
<evidence type="ECO:0000313" key="2">
    <source>
        <dbReference type="EMBL" id="KFE43856.1"/>
    </source>
</evidence>
<name>A0A085UKZ3_PSESX</name>
<dbReference type="SUPFAM" id="SSF49899">
    <property type="entry name" value="Concanavalin A-like lectins/glucanases"/>
    <property type="match status" value="1"/>
</dbReference>
<dbReference type="AlphaFoldDB" id="A0A085UKZ3"/>
<evidence type="ECO:0000313" key="3">
    <source>
        <dbReference type="Proteomes" id="UP000028643"/>
    </source>
</evidence>
<dbReference type="Pfam" id="PF08787">
    <property type="entry name" value="Alginate_lyase2"/>
    <property type="match status" value="1"/>
</dbReference>
<dbReference type="InterPro" id="IPR014895">
    <property type="entry name" value="Alginate_lyase_2"/>
</dbReference>
<dbReference type="GO" id="GO:0016829">
    <property type="term" value="F:lyase activity"/>
    <property type="evidence" value="ECO:0007669"/>
    <property type="project" value="UniProtKB-KW"/>
</dbReference>
<organism evidence="2 3">
    <name type="scientific">Pseudomonas syringae</name>
    <dbReference type="NCBI Taxonomy" id="317"/>
    <lineage>
        <taxon>Bacteria</taxon>
        <taxon>Pseudomonadati</taxon>
        <taxon>Pseudomonadota</taxon>
        <taxon>Gammaproteobacteria</taxon>
        <taxon>Pseudomonadales</taxon>
        <taxon>Pseudomonadaceae</taxon>
        <taxon>Pseudomonas</taxon>
    </lineage>
</organism>
<protein>
    <submittedName>
        <fullName evidence="2">Alginate lyase</fullName>
    </submittedName>
</protein>
<comment type="caution">
    <text evidence="2">The sequence shown here is derived from an EMBL/GenBank/DDBJ whole genome shotgun (WGS) entry which is preliminary data.</text>
</comment>
<dbReference type="PATRIC" id="fig|317.174.peg.6293"/>
<reference evidence="2 3" key="1">
    <citation type="submission" date="2014-07" db="EMBL/GenBank/DDBJ databases">
        <title>Draft Genome Sequences of Environmental Pseudomonas syringae strains.</title>
        <authorList>
            <person name="Baltrus D.A."/>
            <person name="Berge O."/>
            <person name="Morris C."/>
        </authorList>
    </citation>
    <scope>NUCLEOTIDE SEQUENCE [LARGE SCALE GENOMIC DNA]</scope>
    <source>
        <strain evidence="2 3">CEB003</strain>
    </source>
</reference>
<dbReference type="Gene3D" id="2.60.120.200">
    <property type="match status" value="1"/>
</dbReference>
<accession>A0A085UKZ3</accession>
<dbReference type="RefSeq" id="WP_047579880.1">
    <property type="nucleotide sequence ID" value="NZ_JPQT01000183.1"/>
</dbReference>
<dbReference type="Proteomes" id="UP000028643">
    <property type="component" value="Unassembled WGS sequence"/>
</dbReference>
<evidence type="ECO:0000259" key="1">
    <source>
        <dbReference type="Pfam" id="PF08787"/>
    </source>
</evidence>
<keyword evidence="2" id="KW-0456">Lyase</keyword>
<dbReference type="InterPro" id="IPR013320">
    <property type="entry name" value="ConA-like_dom_sf"/>
</dbReference>
<feature type="domain" description="Alginate lyase 2" evidence="1">
    <location>
        <begin position="2"/>
        <end position="218"/>
    </location>
</feature>
<dbReference type="EMBL" id="JPQT01000183">
    <property type="protein sequence ID" value="KFE43856.1"/>
    <property type="molecule type" value="Genomic_DNA"/>
</dbReference>
<proteinExistence type="predicted"/>
<sequence length="221" mass="24854">MIDLSTWNLTIPVGTPARVIETSRLVDGYSDSYFRSGNTLFFWAPVSGGTTSKSEFPRSELRETYKGGELRNWTYPEADHRMTASLSVNQVPSEGRVVIGQIHIYQGKGPLLKVEYVYDKVRKTGSVIANYRLKPGSADTKVVIAEDVEMNKRFTYEVRLSSAGYLHVISQGYRWGKQLSKSWQAKQLYFKAGAYTLDNTGYKTEGGQVTFNKLEAKHSKG</sequence>